<dbReference type="GO" id="GO:0006308">
    <property type="term" value="P:DNA catabolic process"/>
    <property type="evidence" value="ECO:0007669"/>
    <property type="project" value="TreeGrafter"/>
</dbReference>
<dbReference type="GO" id="GO:0003676">
    <property type="term" value="F:nucleic acid binding"/>
    <property type="evidence" value="ECO:0007669"/>
    <property type="project" value="InterPro"/>
</dbReference>
<evidence type="ECO:0000256" key="5">
    <source>
        <dbReference type="ARBA" id="ARBA00022839"/>
    </source>
</evidence>
<evidence type="ECO:0000256" key="1">
    <source>
        <dbReference type="ARBA" id="ARBA00001946"/>
    </source>
</evidence>
<dbReference type="AlphaFoldDB" id="A0A0B1T1P3"/>
<keyword evidence="5" id="KW-0269">Exonuclease</keyword>
<dbReference type="PANTHER" id="PTHR13058:SF19">
    <property type="entry name" value="LD40940P"/>
    <property type="match status" value="1"/>
</dbReference>
<feature type="region of interest" description="Disordered" evidence="7">
    <location>
        <begin position="278"/>
        <end position="304"/>
    </location>
</feature>
<protein>
    <recommendedName>
        <fullName evidence="10">Exonuclease domain-containing protein</fullName>
    </recommendedName>
</protein>
<dbReference type="SUPFAM" id="SSF53098">
    <property type="entry name" value="Ribonuclease H-like"/>
    <property type="match status" value="1"/>
</dbReference>
<evidence type="ECO:0008006" key="10">
    <source>
        <dbReference type="Google" id="ProtNLM"/>
    </source>
</evidence>
<evidence type="ECO:0000256" key="3">
    <source>
        <dbReference type="ARBA" id="ARBA00022723"/>
    </source>
</evidence>
<dbReference type="PANTHER" id="PTHR13058">
    <property type="entry name" value="THREE PRIME REPAIR EXONUCLEASE 1, 2"/>
    <property type="match status" value="1"/>
</dbReference>
<keyword evidence="3" id="KW-0479">Metal-binding</keyword>
<evidence type="ECO:0000313" key="9">
    <source>
        <dbReference type="Proteomes" id="UP000053660"/>
    </source>
</evidence>
<proteinExistence type="predicted"/>
<dbReference type="GO" id="GO:0008296">
    <property type="term" value="F:3'-5'-DNA exonuclease activity"/>
    <property type="evidence" value="ECO:0007669"/>
    <property type="project" value="TreeGrafter"/>
</dbReference>
<dbReference type="GO" id="GO:0046872">
    <property type="term" value="F:metal ion binding"/>
    <property type="evidence" value="ECO:0007669"/>
    <property type="project" value="UniProtKB-KW"/>
</dbReference>
<name>A0A0B1T1P3_OESDE</name>
<feature type="compositionally biased region" description="Acidic residues" evidence="7">
    <location>
        <begin position="32"/>
        <end position="44"/>
    </location>
</feature>
<reference evidence="8 9" key="1">
    <citation type="submission" date="2014-03" db="EMBL/GenBank/DDBJ databases">
        <title>Draft genome of the hookworm Oesophagostomum dentatum.</title>
        <authorList>
            <person name="Mitreva M."/>
        </authorList>
    </citation>
    <scope>NUCLEOTIDE SEQUENCE [LARGE SCALE GENOMIC DNA]</scope>
    <source>
        <strain evidence="8 9">OD-Hann</strain>
    </source>
</reference>
<feature type="non-terminal residue" evidence="8">
    <location>
        <position position="371"/>
    </location>
</feature>
<evidence type="ECO:0000256" key="7">
    <source>
        <dbReference type="SAM" id="MobiDB-lite"/>
    </source>
</evidence>
<dbReference type="GO" id="GO:0005737">
    <property type="term" value="C:cytoplasm"/>
    <property type="evidence" value="ECO:0007669"/>
    <property type="project" value="TreeGrafter"/>
</dbReference>
<dbReference type="Gene3D" id="3.30.420.10">
    <property type="entry name" value="Ribonuclease H-like superfamily/Ribonuclease H"/>
    <property type="match status" value="1"/>
</dbReference>
<dbReference type="InterPro" id="IPR012337">
    <property type="entry name" value="RNaseH-like_sf"/>
</dbReference>
<keyword evidence="4" id="KW-0378">Hydrolase</keyword>
<evidence type="ECO:0000256" key="2">
    <source>
        <dbReference type="ARBA" id="ARBA00022722"/>
    </source>
</evidence>
<dbReference type="EMBL" id="KN553888">
    <property type="protein sequence ID" value="KHJ89682.1"/>
    <property type="molecule type" value="Genomic_DNA"/>
</dbReference>
<dbReference type="OrthoDB" id="10250935at2759"/>
<dbReference type="InterPro" id="IPR040393">
    <property type="entry name" value="TREX1/2"/>
</dbReference>
<organism evidence="8 9">
    <name type="scientific">Oesophagostomum dentatum</name>
    <name type="common">Nodular worm</name>
    <dbReference type="NCBI Taxonomy" id="61180"/>
    <lineage>
        <taxon>Eukaryota</taxon>
        <taxon>Metazoa</taxon>
        <taxon>Ecdysozoa</taxon>
        <taxon>Nematoda</taxon>
        <taxon>Chromadorea</taxon>
        <taxon>Rhabditida</taxon>
        <taxon>Rhabditina</taxon>
        <taxon>Rhabditomorpha</taxon>
        <taxon>Strongyloidea</taxon>
        <taxon>Strongylidae</taxon>
        <taxon>Oesophagostomum</taxon>
    </lineage>
</organism>
<dbReference type="InterPro" id="IPR036397">
    <property type="entry name" value="RNaseH_sf"/>
</dbReference>
<dbReference type="Proteomes" id="UP000053660">
    <property type="component" value="Unassembled WGS sequence"/>
</dbReference>
<gene>
    <name evidence="8" type="ORF">OESDEN_10485</name>
</gene>
<keyword evidence="2" id="KW-0540">Nuclease</keyword>
<evidence type="ECO:0000313" key="8">
    <source>
        <dbReference type="EMBL" id="KHJ89682.1"/>
    </source>
</evidence>
<evidence type="ECO:0000256" key="4">
    <source>
        <dbReference type="ARBA" id="ARBA00022801"/>
    </source>
</evidence>
<keyword evidence="9" id="KW-1185">Reference proteome</keyword>
<keyword evidence="6" id="KW-0460">Magnesium</keyword>
<feature type="region of interest" description="Disordered" evidence="7">
    <location>
        <begin position="1"/>
        <end position="76"/>
    </location>
</feature>
<accession>A0A0B1T1P3</accession>
<sequence length="371" mass="42048">MSESDDSAASFFEEPIFIGEHGANEPETQALDFDDEHENVEQEGGDSPFLEQLPPTPPPGPAQLVEAQQPAPPTTPKKIAQFASKMGMISESGTSVCRVRLATNVHTRQINPQLDERQWNAYEAARIEGKSCLNHTREDLVLKQTFAQEWPGVRAFLDSCPKPACLVAHNGVNFDYRVLYGELSRCGFIEKDMGIPDEVVFVDSFLAIKDIEETHRDELHHATKLVDWKMCKLTIIVSEQVSLSRVPACEDIPTAVEEEKVSTQEVTEEMNVTLNLAAQLPNDPRTPNRPPPQRSSHSEPAKLSGRRRLFDEELQQNDHPLLFLNAEDWSPAKRRRIRPEFFRRQMGGRWDFNRTVAQMSTKNKLTTIYET</sequence>
<evidence type="ECO:0000256" key="6">
    <source>
        <dbReference type="ARBA" id="ARBA00022842"/>
    </source>
</evidence>
<comment type="cofactor">
    <cofactor evidence="1">
        <name>Mg(2+)</name>
        <dbReference type="ChEBI" id="CHEBI:18420"/>
    </cofactor>
</comment>